<keyword evidence="2" id="KW-0808">Transferase</keyword>
<dbReference type="InterPro" id="IPR000241">
    <property type="entry name" value="RlmKL-like_Mtase"/>
</dbReference>
<dbReference type="PROSITE" id="PS00092">
    <property type="entry name" value="N6_MTASE"/>
    <property type="match status" value="1"/>
</dbReference>
<dbReference type="InterPro" id="IPR054170">
    <property type="entry name" value="RlmL_1st"/>
</dbReference>
<proteinExistence type="predicted"/>
<feature type="domain" description="THUMP" evidence="4">
    <location>
        <begin position="45"/>
        <end position="155"/>
    </location>
</feature>
<name>A0A074LKZ8_9BACL</name>
<dbReference type="GO" id="GO:0003723">
    <property type="term" value="F:RNA binding"/>
    <property type="evidence" value="ECO:0007669"/>
    <property type="project" value="UniProtKB-UniRule"/>
</dbReference>
<dbReference type="STRING" id="1157490.EL26_12940"/>
<evidence type="ECO:0000256" key="2">
    <source>
        <dbReference type="ARBA" id="ARBA00022679"/>
    </source>
</evidence>
<dbReference type="PANTHER" id="PTHR47313">
    <property type="entry name" value="RIBOSOMAL RNA LARGE SUBUNIT METHYLTRANSFERASE K/L"/>
    <property type="match status" value="1"/>
</dbReference>
<dbReference type="Pfam" id="PF01170">
    <property type="entry name" value="UPF0020"/>
    <property type="match status" value="1"/>
</dbReference>
<dbReference type="GO" id="GO:0008990">
    <property type="term" value="F:rRNA (guanine-N2-)-methyltransferase activity"/>
    <property type="evidence" value="ECO:0007669"/>
    <property type="project" value="TreeGrafter"/>
</dbReference>
<dbReference type="Gene3D" id="3.30.2130.30">
    <property type="match status" value="1"/>
</dbReference>
<keyword evidence="6" id="KW-1185">Reference proteome</keyword>
<dbReference type="Pfam" id="PF02926">
    <property type="entry name" value="THUMP"/>
    <property type="match status" value="1"/>
</dbReference>
<sequence length="390" mass="43804">MSKVTLIATAPMGLEAIVAREVKNLGYTDVRTDNGRVEFDADESAIARCNLWLRTADRLLVKMGEFKATTFDELFEGTKALNWPDWIPKDAEFPVDGKSQKSQLSSVPACQGIVKKAVVEKLKEAYNIEWFEETGALYRIQVSLLKDIATITIDTSGVGLHKRGYRKLTAQAPLKETLAAALVDLSRWGPHRPFIDPFCGSGTIPIEAAMIGRNIAPGMHRDFSAQNWPTIPQSVWDRARQEAKDLAKYDVPLEIIGSDIDAEVLSLANYHIRQAKLGEGIRLKNLPVSKMNFDQQYGVIVSNPPYGERIGERKDVERAYKDLGHLTNQNDTLSVFVLTSNLMFEQFYGKKADKKRKLYNGRIECNLYQYLGKLPPRPPREDAGKQETLS</sequence>
<dbReference type="InterPro" id="IPR053943">
    <property type="entry name" value="RlmKL-like_Mtase_CS"/>
</dbReference>
<evidence type="ECO:0000256" key="1">
    <source>
        <dbReference type="ARBA" id="ARBA00022603"/>
    </source>
</evidence>
<dbReference type="InterPro" id="IPR029063">
    <property type="entry name" value="SAM-dependent_MTases_sf"/>
</dbReference>
<dbReference type="Gene3D" id="3.40.50.150">
    <property type="entry name" value="Vaccinia Virus protein VP39"/>
    <property type="match status" value="1"/>
</dbReference>
<dbReference type="Pfam" id="PF22020">
    <property type="entry name" value="RlmL_1st"/>
    <property type="match status" value="1"/>
</dbReference>
<dbReference type="InterPro" id="IPR002052">
    <property type="entry name" value="DNA_methylase_N6_adenine_CS"/>
</dbReference>
<evidence type="ECO:0000313" key="6">
    <source>
        <dbReference type="Proteomes" id="UP000027931"/>
    </source>
</evidence>
<dbReference type="CDD" id="cd11715">
    <property type="entry name" value="THUMP_AdoMetMT"/>
    <property type="match status" value="1"/>
</dbReference>
<dbReference type="RefSeq" id="WP_038089273.1">
    <property type="nucleotide sequence ID" value="NZ_JMIR01000017.1"/>
</dbReference>
<dbReference type="SUPFAM" id="SSF53335">
    <property type="entry name" value="S-adenosyl-L-methionine-dependent methyltransferases"/>
    <property type="match status" value="1"/>
</dbReference>
<organism evidence="5 6">
    <name type="scientific">Tumebacillus flagellatus</name>
    <dbReference type="NCBI Taxonomy" id="1157490"/>
    <lineage>
        <taxon>Bacteria</taxon>
        <taxon>Bacillati</taxon>
        <taxon>Bacillota</taxon>
        <taxon>Bacilli</taxon>
        <taxon>Bacillales</taxon>
        <taxon>Alicyclobacillaceae</taxon>
        <taxon>Tumebacillus</taxon>
    </lineage>
</organism>
<evidence type="ECO:0000313" key="5">
    <source>
        <dbReference type="EMBL" id="KEO82811.1"/>
    </source>
</evidence>
<dbReference type="PROSITE" id="PS01261">
    <property type="entry name" value="UPF0020"/>
    <property type="match status" value="1"/>
</dbReference>
<reference evidence="5 6" key="1">
    <citation type="journal article" date="2013" name="Int. J. Syst. Evol. Microbiol.">
        <title>Tumebacillus flagellatus sp. nov., an alpha-amylase/pullulanase-producing bacterium isolated from cassava wastewater.</title>
        <authorList>
            <person name="Wang Q."/>
            <person name="Xie N."/>
            <person name="Qin Y."/>
            <person name="Shen N."/>
            <person name="Zhu J."/>
            <person name="Mi H."/>
            <person name="Huang R."/>
        </authorList>
    </citation>
    <scope>NUCLEOTIDE SEQUENCE [LARGE SCALE GENOMIC DNA]</scope>
    <source>
        <strain evidence="5 6">GST4</strain>
    </source>
</reference>
<dbReference type="InterPro" id="IPR004114">
    <property type="entry name" value="THUMP_dom"/>
</dbReference>
<accession>A0A074LKZ8</accession>
<dbReference type="SMART" id="SM00981">
    <property type="entry name" value="THUMP"/>
    <property type="match status" value="1"/>
</dbReference>
<dbReference type="Proteomes" id="UP000027931">
    <property type="component" value="Unassembled WGS sequence"/>
</dbReference>
<comment type="caution">
    <text evidence="5">The sequence shown here is derived from an EMBL/GenBank/DDBJ whole genome shotgun (WGS) entry which is preliminary data.</text>
</comment>
<evidence type="ECO:0000259" key="4">
    <source>
        <dbReference type="PROSITE" id="PS51165"/>
    </source>
</evidence>
<dbReference type="eggNOG" id="COG0116">
    <property type="taxonomic scope" value="Bacteria"/>
</dbReference>
<dbReference type="PANTHER" id="PTHR47313:SF1">
    <property type="entry name" value="RIBOSOMAL RNA LARGE SUBUNIT METHYLTRANSFERASE K_L"/>
    <property type="match status" value="1"/>
</dbReference>
<evidence type="ECO:0000256" key="3">
    <source>
        <dbReference type="PROSITE-ProRule" id="PRU00529"/>
    </source>
</evidence>
<keyword evidence="3" id="KW-0694">RNA-binding</keyword>
<dbReference type="AlphaFoldDB" id="A0A074LKZ8"/>
<dbReference type="GO" id="GO:0070043">
    <property type="term" value="F:rRNA (guanine-N7-)-methyltransferase activity"/>
    <property type="evidence" value="ECO:0007669"/>
    <property type="project" value="TreeGrafter"/>
</dbReference>
<dbReference type="PROSITE" id="PS51165">
    <property type="entry name" value="THUMP"/>
    <property type="match status" value="1"/>
</dbReference>
<keyword evidence="1" id="KW-0489">Methyltransferase</keyword>
<gene>
    <name evidence="5" type="ORF">EL26_12940</name>
</gene>
<protein>
    <recommendedName>
        <fullName evidence="4">THUMP domain-containing protein</fullName>
    </recommendedName>
</protein>
<dbReference type="EMBL" id="JMIR01000017">
    <property type="protein sequence ID" value="KEO82811.1"/>
    <property type="molecule type" value="Genomic_DNA"/>
</dbReference>